<name>A0A1M6SA16_9BURK</name>
<dbReference type="AlphaFoldDB" id="A0A1M6SA16"/>
<evidence type="ECO:0000256" key="2">
    <source>
        <dbReference type="ARBA" id="ARBA00022737"/>
    </source>
</evidence>
<feature type="compositionally biased region" description="Low complexity" evidence="3">
    <location>
        <begin position="516"/>
        <end position="526"/>
    </location>
</feature>
<protein>
    <submittedName>
        <fullName evidence="5">Leucine Rich Repeat</fullName>
    </submittedName>
</protein>
<evidence type="ECO:0000313" key="6">
    <source>
        <dbReference type="Proteomes" id="UP000184395"/>
    </source>
</evidence>
<organism evidence="5 6">
    <name type="scientific">Paraburkholderia terricola</name>
    <dbReference type="NCBI Taxonomy" id="169427"/>
    <lineage>
        <taxon>Bacteria</taxon>
        <taxon>Pseudomonadati</taxon>
        <taxon>Pseudomonadota</taxon>
        <taxon>Betaproteobacteria</taxon>
        <taxon>Burkholderiales</taxon>
        <taxon>Burkholderiaceae</taxon>
        <taxon>Paraburkholderia</taxon>
    </lineage>
</organism>
<dbReference type="InterPro" id="IPR050216">
    <property type="entry name" value="LRR_domain-containing"/>
</dbReference>
<dbReference type="InterPro" id="IPR001611">
    <property type="entry name" value="Leu-rich_rpt"/>
</dbReference>
<feature type="compositionally biased region" description="Low complexity" evidence="3">
    <location>
        <begin position="463"/>
        <end position="475"/>
    </location>
</feature>
<dbReference type="InterPro" id="IPR003591">
    <property type="entry name" value="Leu-rich_rpt_typical-subtyp"/>
</dbReference>
<keyword evidence="1" id="KW-0433">Leucine-rich repeat</keyword>
<dbReference type="InterPro" id="IPR055414">
    <property type="entry name" value="LRR_R13L4/SHOC2-like"/>
</dbReference>
<dbReference type="GO" id="GO:0005737">
    <property type="term" value="C:cytoplasm"/>
    <property type="evidence" value="ECO:0007669"/>
    <property type="project" value="TreeGrafter"/>
</dbReference>
<dbReference type="RefSeq" id="WP_073430298.1">
    <property type="nucleotide sequence ID" value="NZ_CADFGY010000021.1"/>
</dbReference>
<proteinExistence type="predicted"/>
<dbReference type="SUPFAM" id="SSF52058">
    <property type="entry name" value="L domain-like"/>
    <property type="match status" value="1"/>
</dbReference>
<evidence type="ECO:0000256" key="3">
    <source>
        <dbReference type="SAM" id="MobiDB-lite"/>
    </source>
</evidence>
<feature type="domain" description="Disease resistance R13L4/SHOC-2-like LRR" evidence="4">
    <location>
        <begin position="111"/>
        <end position="188"/>
    </location>
</feature>
<dbReference type="EMBL" id="FRAB01000021">
    <property type="protein sequence ID" value="SHK41541.1"/>
    <property type="molecule type" value="Genomic_DNA"/>
</dbReference>
<dbReference type="Pfam" id="PF23598">
    <property type="entry name" value="LRR_14"/>
    <property type="match status" value="1"/>
</dbReference>
<feature type="region of interest" description="Disordered" evidence="3">
    <location>
        <begin position="1"/>
        <end position="35"/>
    </location>
</feature>
<feature type="compositionally biased region" description="Polar residues" evidence="3">
    <location>
        <begin position="7"/>
        <end position="24"/>
    </location>
</feature>
<feature type="region of interest" description="Disordered" evidence="3">
    <location>
        <begin position="419"/>
        <end position="449"/>
    </location>
</feature>
<evidence type="ECO:0000259" key="4">
    <source>
        <dbReference type="Pfam" id="PF23598"/>
    </source>
</evidence>
<evidence type="ECO:0000313" key="5">
    <source>
        <dbReference type="EMBL" id="SHK41541.1"/>
    </source>
</evidence>
<dbReference type="PANTHER" id="PTHR48051:SF1">
    <property type="entry name" value="RAS SUPPRESSOR PROTEIN 1"/>
    <property type="match status" value="1"/>
</dbReference>
<dbReference type="PRINTS" id="PR00019">
    <property type="entry name" value="LEURICHRPT"/>
</dbReference>
<sequence>MLKKIASSISTSVSLPGSSSNNAPARSKSGRRSEHDFETLKWINDKYRESNELRSNAADRLTAAGPGGEVDLEQMGLTDLPDHLLARVADSRKIRLKGNSLNEVPRRMLTFAKLQSLDLSRNKLDALPSEIGQLTSVRKLDVSHNRLAELPAAVGQLTKLKSLRAGNNALEYLPASIGNLTNLRKLSLGENLLTNLPLQINRCSSLEELDISRNHFEKLPEAVGSLMQLRKLRIGDNDLTDKVFEVDDVEAEGETEPGLAIDRAIPESVGRLKNLRELDVSGNPLTFLPSDFGPLAYASTGRMTVRKFTDRPSVFSDLEIHIRNTPLPVELSKDGRLPRLATVPPVQYKELYQPPHVRERSVVDEDDLEPPLDAFEEHPISRTARAMPEVLAAQTALAGGGQSVLNELLRSLAASGQAAASGHAGMPPVRPQTDRGGYAGEPLQRVGQGGQNVTFAARGIDRPSSGAAAGPSSGPDNTRPLSRTSSSTSSRASSRGSSRAPGGHPTRAPRNDAGHAATNPPAQQAQTQMPYAEAYMAHHLGQPYLSQPYPLQPPYAQAAYMQPPYAPSMYAQPAPVQAAQNPALAELFRALAVSSSGPQPPQPLAAPLHTPQLRKSLFDYSTAAPARTDRFATDMVGVRQMQHAKLAGLATRYTERIYPQGRWLEHCVMQAKAGHSAPRDLWNLVVMMFRQHVICDLAEKVAKENAKKLAEDPSKTHLQIEPLPIALMYQVLVSRPNELEILGFDDLRRRLDGTPALQTMFGHMAAPEQHDFFRHHIMKEVKEAEQREGGRDLAAFAGKQEFWQTFLREQQLEAEMAWMSENHF</sequence>
<dbReference type="Proteomes" id="UP000184395">
    <property type="component" value="Unassembled WGS sequence"/>
</dbReference>
<gene>
    <name evidence="5" type="ORF">SAMN05192548_102189</name>
</gene>
<evidence type="ECO:0000256" key="1">
    <source>
        <dbReference type="ARBA" id="ARBA00022614"/>
    </source>
</evidence>
<accession>A0A1M6SA16</accession>
<feature type="compositionally biased region" description="Low complexity" evidence="3">
    <location>
        <begin position="482"/>
        <end position="500"/>
    </location>
</feature>
<dbReference type="SMART" id="SM00364">
    <property type="entry name" value="LRR_BAC"/>
    <property type="match status" value="5"/>
</dbReference>
<dbReference type="SMART" id="SM00369">
    <property type="entry name" value="LRR_TYP"/>
    <property type="match status" value="6"/>
</dbReference>
<dbReference type="Gene3D" id="3.80.10.10">
    <property type="entry name" value="Ribonuclease Inhibitor"/>
    <property type="match status" value="1"/>
</dbReference>
<dbReference type="STRING" id="169427.SAMN05192548_102189"/>
<feature type="region of interest" description="Disordered" evidence="3">
    <location>
        <begin position="461"/>
        <end position="526"/>
    </location>
</feature>
<dbReference type="PANTHER" id="PTHR48051">
    <property type="match status" value="1"/>
</dbReference>
<dbReference type="InterPro" id="IPR032675">
    <property type="entry name" value="LRR_dom_sf"/>
</dbReference>
<keyword evidence="2" id="KW-0677">Repeat</keyword>
<dbReference type="PROSITE" id="PS51450">
    <property type="entry name" value="LRR"/>
    <property type="match status" value="1"/>
</dbReference>
<dbReference type="OrthoDB" id="627712at2"/>
<dbReference type="Pfam" id="PF00560">
    <property type="entry name" value="LRR_1"/>
    <property type="match status" value="2"/>
</dbReference>
<reference evidence="5 6" key="1">
    <citation type="submission" date="2016-11" db="EMBL/GenBank/DDBJ databases">
        <authorList>
            <person name="Jaros S."/>
            <person name="Januszkiewicz K."/>
            <person name="Wedrychowicz H."/>
        </authorList>
    </citation>
    <scope>NUCLEOTIDE SEQUENCE [LARGE SCALE GENOMIC DNA]</scope>
    <source>
        <strain evidence="5 6">LMG 20594</strain>
    </source>
</reference>